<evidence type="ECO:0000313" key="3">
    <source>
        <dbReference type="EMBL" id="PKH47414.1"/>
    </source>
</evidence>
<protein>
    <submittedName>
        <fullName evidence="3">Uncharacterized protein</fullName>
    </submittedName>
</protein>
<sequence length="133" mass="14207">NAEIWNNKGLAYAALGKYQDALQSFNKALGIQPDFADALQNKENMMGKLQRVTMPGTTTPEVTESPVKTLITTMTPSHQPTEFTGNVPETGLLPETTVPVASKTTYSPVSPVTALAAVSVVAGMLLWANSKRT</sequence>
<evidence type="ECO:0000256" key="2">
    <source>
        <dbReference type="SAM" id="Phobius"/>
    </source>
</evidence>
<comment type="caution">
    <text evidence="3">The sequence shown here is derived from an EMBL/GenBank/DDBJ whole genome shotgun (WGS) entry which is preliminary data.</text>
</comment>
<keyword evidence="2" id="KW-0472">Membrane</keyword>
<name>A0A2J1DZ74_9CHLR</name>
<dbReference type="SMART" id="SM00028">
    <property type="entry name" value="TPR"/>
    <property type="match status" value="1"/>
</dbReference>
<organism evidence="3 4">
    <name type="scientific">Dehalococcoides mccartyi</name>
    <dbReference type="NCBI Taxonomy" id="61435"/>
    <lineage>
        <taxon>Bacteria</taxon>
        <taxon>Bacillati</taxon>
        <taxon>Chloroflexota</taxon>
        <taxon>Dehalococcoidia</taxon>
        <taxon>Dehalococcoidales</taxon>
        <taxon>Dehalococcoidaceae</taxon>
        <taxon>Dehalococcoides</taxon>
    </lineage>
</organism>
<feature type="repeat" description="TPR" evidence="1">
    <location>
        <begin position="2"/>
        <end position="35"/>
    </location>
</feature>
<reference evidence="3 4" key="1">
    <citation type="journal article" date="2017" name="FEMS Microbiol. Ecol.">
        <title>Reconstructed genomes of novel Dehalococcoides mccartyi strains from 1,2,3,4-tetrachlorodibenzo-p-dioxin-dechlorinating enrichment cultures reveal divergent reductive dehalogenase gene profiles.</title>
        <authorList>
            <person name="Dam H.T."/>
            <person name="Vollmers J."/>
            <person name="Kaster A.K."/>
            <person name="Haggblom M.M."/>
        </authorList>
    </citation>
    <scope>NUCLEOTIDE SEQUENCE [LARGE SCALE GENOMIC DNA]</scope>
    <source>
        <strain evidence="3 4">H1-3-2.001</strain>
    </source>
</reference>
<accession>A0A2J1DZ74</accession>
<feature type="transmembrane region" description="Helical" evidence="2">
    <location>
        <begin position="109"/>
        <end position="128"/>
    </location>
</feature>
<gene>
    <name evidence="3" type="ORF">CVH13_00535</name>
</gene>
<dbReference type="Gene3D" id="1.25.40.10">
    <property type="entry name" value="Tetratricopeptide repeat domain"/>
    <property type="match status" value="1"/>
</dbReference>
<proteinExistence type="predicted"/>
<dbReference type="Proteomes" id="UP000233649">
    <property type="component" value="Unassembled WGS sequence"/>
</dbReference>
<dbReference type="InterPro" id="IPR019734">
    <property type="entry name" value="TPR_rpt"/>
</dbReference>
<keyword evidence="2" id="KW-0812">Transmembrane</keyword>
<dbReference type="PROSITE" id="PS50293">
    <property type="entry name" value="TPR_REGION"/>
    <property type="match status" value="1"/>
</dbReference>
<dbReference type="AlphaFoldDB" id="A0A2J1DZ74"/>
<dbReference type="EMBL" id="PHFD01000116">
    <property type="protein sequence ID" value="PKH47414.1"/>
    <property type="molecule type" value="Genomic_DNA"/>
</dbReference>
<keyword evidence="1" id="KW-0802">TPR repeat</keyword>
<evidence type="ECO:0000256" key="1">
    <source>
        <dbReference type="PROSITE-ProRule" id="PRU00339"/>
    </source>
</evidence>
<keyword evidence="2" id="KW-1133">Transmembrane helix</keyword>
<evidence type="ECO:0000313" key="4">
    <source>
        <dbReference type="Proteomes" id="UP000233649"/>
    </source>
</evidence>
<dbReference type="SUPFAM" id="SSF48452">
    <property type="entry name" value="TPR-like"/>
    <property type="match status" value="1"/>
</dbReference>
<dbReference type="Pfam" id="PF00515">
    <property type="entry name" value="TPR_1"/>
    <property type="match status" value="1"/>
</dbReference>
<dbReference type="PROSITE" id="PS50005">
    <property type="entry name" value="TPR"/>
    <property type="match status" value="1"/>
</dbReference>
<dbReference type="InterPro" id="IPR011990">
    <property type="entry name" value="TPR-like_helical_dom_sf"/>
</dbReference>
<feature type="non-terminal residue" evidence="3">
    <location>
        <position position="1"/>
    </location>
</feature>